<feature type="compositionally biased region" description="Polar residues" evidence="1">
    <location>
        <begin position="129"/>
        <end position="138"/>
    </location>
</feature>
<feature type="domain" description="EF-hand" evidence="2">
    <location>
        <begin position="36"/>
        <end position="62"/>
    </location>
</feature>
<dbReference type="AlphaFoldDB" id="A0A6G7CPZ4"/>
<evidence type="ECO:0000259" key="2">
    <source>
        <dbReference type="PROSITE" id="PS50222"/>
    </source>
</evidence>
<dbReference type="InterPro" id="IPR011992">
    <property type="entry name" value="EF-hand-dom_pair"/>
</dbReference>
<gene>
    <name evidence="3" type="ORF">G5S32_19305</name>
</gene>
<dbReference type="PROSITE" id="PS50222">
    <property type="entry name" value="EF_HAND_2"/>
    <property type="match status" value="2"/>
</dbReference>
<protein>
    <submittedName>
        <fullName evidence="3">EF-hand domain-containing protein</fullName>
    </submittedName>
</protein>
<proteinExistence type="predicted"/>
<dbReference type="InterPro" id="IPR018247">
    <property type="entry name" value="EF_Hand_1_Ca_BS"/>
</dbReference>
<name>A0A6G7CPZ4_9VIBR</name>
<dbReference type="PROSITE" id="PS00018">
    <property type="entry name" value="EF_HAND_1"/>
    <property type="match status" value="2"/>
</dbReference>
<dbReference type="Pfam" id="PF13499">
    <property type="entry name" value="EF-hand_7"/>
    <property type="match status" value="1"/>
</dbReference>
<organism evidence="3 4">
    <name type="scientific">Vibrio ziniensis</name>
    <dbReference type="NCBI Taxonomy" id="2711221"/>
    <lineage>
        <taxon>Bacteria</taxon>
        <taxon>Pseudomonadati</taxon>
        <taxon>Pseudomonadota</taxon>
        <taxon>Gammaproteobacteria</taxon>
        <taxon>Vibrionales</taxon>
        <taxon>Vibrionaceae</taxon>
        <taxon>Vibrio</taxon>
    </lineage>
</organism>
<dbReference type="InterPro" id="IPR002048">
    <property type="entry name" value="EF_hand_dom"/>
</dbReference>
<evidence type="ECO:0000256" key="1">
    <source>
        <dbReference type="SAM" id="MobiDB-lite"/>
    </source>
</evidence>
<reference evidence="3 4" key="1">
    <citation type="submission" date="2020-02" db="EMBL/GenBank/DDBJ databases">
        <title>A complete genome of a marine bacterium Vibrio sp. ZWAL4003 isolated from the mangrove sediment with the ability to degrade polysaccharides.</title>
        <authorList>
            <person name="Wu J."/>
            <person name="Qu W."/>
            <person name="Zeng R."/>
        </authorList>
    </citation>
    <scope>NUCLEOTIDE SEQUENCE [LARGE SCALE GENOMIC DNA]</scope>
    <source>
        <strain evidence="3 4">ZWAL4003</strain>
    </source>
</reference>
<dbReference type="KEGG" id="vzi:G5S32_19305"/>
<evidence type="ECO:0000313" key="4">
    <source>
        <dbReference type="Proteomes" id="UP000503003"/>
    </source>
</evidence>
<dbReference type="CDD" id="cd00051">
    <property type="entry name" value="EFh"/>
    <property type="match status" value="1"/>
</dbReference>
<accession>A0A6G7CPZ4</accession>
<dbReference type="SUPFAM" id="SSF47473">
    <property type="entry name" value="EF-hand"/>
    <property type="match status" value="1"/>
</dbReference>
<evidence type="ECO:0000313" key="3">
    <source>
        <dbReference type="EMBL" id="QIH44116.1"/>
    </source>
</evidence>
<feature type="domain" description="EF-hand" evidence="2">
    <location>
        <begin position="74"/>
        <end position="109"/>
    </location>
</feature>
<feature type="region of interest" description="Disordered" evidence="1">
    <location>
        <begin position="104"/>
        <end position="138"/>
    </location>
</feature>
<keyword evidence="4" id="KW-1185">Reference proteome</keyword>
<dbReference type="GO" id="GO:0005509">
    <property type="term" value="F:calcium ion binding"/>
    <property type="evidence" value="ECO:0007669"/>
    <property type="project" value="InterPro"/>
</dbReference>
<dbReference type="EMBL" id="CP049332">
    <property type="protein sequence ID" value="QIH44116.1"/>
    <property type="molecule type" value="Genomic_DNA"/>
</dbReference>
<dbReference type="Proteomes" id="UP000503003">
    <property type="component" value="Chromosome 2"/>
</dbReference>
<dbReference type="RefSeq" id="WP_165313778.1">
    <property type="nucleotide sequence ID" value="NZ_CP049332.1"/>
</dbReference>
<dbReference type="Gene3D" id="1.10.238.10">
    <property type="entry name" value="EF-hand"/>
    <property type="match status" value="1"/>
</dbReference>
<sequence>MNKLSVGILIGASIVSFSSTGSVETDTRPVRTMPSFESVDTDGDGVISVSELDAYRSSMPMKQAKGSASSAKQMNRKDSVSAFASYDKNKDGVITQEEFAAHNRYLNPDNGMSNMKMYKEENTNRNKSKNQSDGNKSN</sequence>